<dbReference type="RefSeq" id="WP_164056742.1">
    <property type="nucleotide sequence ID" value="NZ_CP048635.1"/>
</dbReference>
<dbReference type="Proteomes" id="UP000464865">
    <property type="component" value="Chromosome M15-12"/>
</dbReference>
<proteinExistence type="predicted"/>
<accession>A0A7L5BLP2</accession>
<reference evidence="1 2" key="1">
    <citation type="submission" date="2020-02" db="EMBL/GenBank/DDBJ databases">
        <title>Plant-Promoting Endophytic Bacterium Rhizobium oryzihabitans sp. nov., Isolated from the Root of Rice.</title>
        <authorList>
            <person name="zhao J."/>
            <person name="Zhang G."/>
        </authorList>
    </citation>
    <scope>NUCLEOTIDE SEQUENCE [LARGE SCALE GENOMIC DNA]</scope>
    <source>
        <strain evidence="1 2">M15</strain>
    </source>
</reference>
<evidence type="ECO:0000313" key="2">
    <source>
        <dbReference type="Proteomes" id="UP000464865"/>
    </source>
</evidence>
<dbReference type="KEGG" id="roy:G3A56_16860"/>
<name>A0A7L5BLP2_9HYPH</name>
<evidence type="ECO:0000313" key="1">
    <source>
        <dbReference type="EMBL" id="QIB39636.1"/>
    </source>
</evidence>
<protein>
    <submittedName>
        <fullName evidence="1">Uncharacterized protein</fullName>
    </submittedName>
</protein>
<gene>
    <name evidence="1" type="ORF">G3A56_16860</name>
</gene>
<dbReference type="AlphaFoldDB" id="A0A7L5BLP2"/>
<dbReference type="EMBL" id="CP048635">
    <property type="protein sequence ID" value="QIB39636.1"/>
    <property type="molecule type" value="Genomic_DNA"/>
</dbReference>
<organism evidence="1 2">
    <name type="scientific">Rhizobium oryzihabitans</name>
    <dbReference type="NCBI Taxonomy" id="2267833"/>
    <lineage>
        <taxon>Bacteria</taxon>
        <taxon>Pseudomonadati</taxon>
        <taxon>Pseudomonadota</taxon>
        <taxon>Alphaproteobacteria</taxon>
        <taxon>Hyphomicrobiales</taxon>
        <taxon>Rhizobiaceae</taxon>
        <taxon>Rhizobium/Agrobacterium group</taxon>
        <taxon>Rhizobium</taxon>
    </lineage>
</organism>
<keyword evidence="2" id="KW-1185">Reference proteome</keyword>
<sequence length="74" mass="7736">MKTKPPVMSVELKAALNAVGEKLYNGKALQGEVEAVIRLLDDLSPLSVTLVSGAIRNEANLFGAVKTQPSGKAS</sequence>